<accession>A0AAW1QM15</accession>
<dbReference type="AlphaFoldDB" id="A0AAW1QM15"/>
<feature type="region of interest" description="Disordered" evidence="1">
    <location>
        <begin position="844"/>
        <end position="923"/>
    </location>
</feature>
<evidence type="ECO:0000313" key="2">
    <source>
        <dbReference type="EMBL" id="KAK9822335.1"/>
    </source>
</evidence>
<comment type="caution">
    <text evidence="2">The sequence shown here is derived from an EMBL/GenBank/DDBJ whole genome shotgun (WGS) entry which is preliminary data.</text>
</comment>
<evidence type="ECO:0000313" key="3">
    <source>
        <dbReference type="Proteomes" id="UP001438707"/>
    </source>
</evidence>
<keyword evidence="3" id="KW-1185">Reference proteome</keyword>
<sequence length="959" mass="107252">MCAAVASRQPLNWPKAAHATPYENHCVLASKKLQAKKDRQVKHRLMESIEKRAAARQSFKQGCAVEEVKSQPQFLQHFQRAIDEGLLQSEAGIYHFLTDIGSALVGGKQHRQLSNTSKCFYLRLLSVGGQMVHQWVSDFLLGPALSTTKKGRQAFDYPLGIGWDERFLAVIHMLVEAWGLLNAPCIISEDGTSLQHRLDVVSVREDIHIFGLNGGSIKVCSVEELIQAQGERGLATTLYVYTLVPLVAGAPHFPLYALTHDNSNGTFSGQQVLQEWQRLWQVVRACGLQLVGHSADGDARIRQLTQTVCINAPNSPDAHYCLRLAHPLIQLVLPQVDPGNPVSIFIASDWMHIIWRLRQRFLNAALTLELGGMPIVPSRLFGDQGRALGLNAADTDAKNKQSLDGAIKIFDLRRQKPSGKCEEVPLTDQSSTRRVYLVHPEDRAGYMFLEFGHRYLRTFMMEERDMDAVLHDCAFCITFVGIWRRDVLARPGVDLRKGFLTRETATDVLTSCQTLVLAVMLFREHYPHVKMVPSRLSSRFSEYVFSHLRSATKTSDLVNASQYCYIIKSHLLVQLMEAWGVDIPQMKATRSKAHGPDRIDKTWSKCDPGYYPSDEGFGQALDAGAWECIDMLCLPLDNEALGNGQPQSLWQMLLPALPALNLVNRTPATLHLLLKKLPLLSDPQVENDLWKKTFPAWSPGPVTTATSSNSANHAEDARQQQPADAREGVEGGPPEDIDEEALDDEMPRPAFASSDQWGRVPEGAWQVMDNFEDSDMADGHLDLEATSQLQKLQQQLKGLMASASHGGHLEDEMDDMQAAGEDSTISARHAAIMRQIRQKIRQINAQISIQSRDRDRRFHGPKPREYDQAARDDDDTISANLDHERSVKRTAKQAEIPSAPQPRKMPSSQAGSSRIDRDQHLGNRTARSLASWITNNPEAGWDLFQQAFLERNPGSRQNN</sequence>
<organism evidence="2 3">
    <name type="scientific">Apatococcus lobatus</name>
    <dbReference type="NCBI Taxonomy" id="904363"/>
    <lineage>
        <taxon>Eukaryota</taxon>
        <taxon>Viridiplantae</taxon>
        <taxon>Chlorophyta</taxon>
        <taxon>core chlorophytes</taxon>
        <taxon>Trebouxiophyceae</taxon>
        <taxon>Chlorellales</taxon>
        <taxon>Chlorellaceae</taxon>
        <taxon>Apatococcus</taxon>
    </lineage>
</organism>
<name>A0AAW1QM15_9CHLO</name>
<feature type="compositionally biased region" description="Acidic residues" evidence="1">
    <location>
        <begin position="733"/>
        <end position="744"/>
    </location>
</feature>
<proteinExistence type="predicted"/>
<gene>
    <name evidence="2" type="ORF">WJX74_009162</name>
</gene>
<dbReference type="Proteomes" id="UP001438707">
    <property type="component" value="Unassembled WGS sequence"/>
</dbReference>
<feature type="compositionally biased region" description="Basic and acidic residues" evidence="1">
    <location>
        <begin position="851"/>
        <end position="871"/>
    </location>
</feature>
<dbReference type="EMBL" id="JALJOS010000033">
    <property type="protein sequence ID" value="KAK9822335.1"/>
    <property type="molecule type" value="Genomic_DNA"/>
</dbReference>
<reference evidence="2 3" key="1">
    <citation type="journal article" date="2024" name="Nat. Commun.">
        <title>Phylogenomics reveals the evolutionary origins of lichenization in chlorophyte algae.</title>
        <authorList>
            <person name="Puginier C."/>
            <person name="Libourel C."/>
            <person name="Otte J."/>
            <person name="Skaloud P."/>
            <person name="Haon M."/>
            <person name="Grisel S."/>
            <person name="Petersen M."/>
            <person name="Berrin J.G."/>
            <person name="Delaux P.M."/>
            <person name="Dal Grande F."/>
            <person name="Keller J."/>
        </authorList>
    </citation>
    <scope>NUCLEOTIDE SEQUENCE [LARGE SCALE GENOMIC DNA]</scope>
    <source>
        <strain evidence="2 3">SAG 2145</strain>
    </source>
</reference>
<feature type="compositionally biased region" description="Polar residues" evidence="1">
    <location>
        <begin position="701"/>
        <end position="712"/>
    </location>
</feature>
<feature type="compositionally biased region" description="Basic and acidic residues" evidence="1">
    <location>
        <begin position="713"/>
        <end position="729"/>
    </location>
</feature>
<protein>
    <submittedName>
        <fullName evidence="2">Uncharacterized protein</fullName>
    </submittedName>
</protein>
<evidence type="ECO:0000256" key="1">
    <source>
        <dbReference type="SAM" id="MobiDB-lite"/>
    </source>
</evidence>
<feature type="region of interest" description="Disordered" evidence="1">
    <location>
        <begin position="693"/>
        <end position="759"/>
    </location>
</feature>